<proteinExistence type="predicted"/>
<dbReference type="AlphaFoldDB" id="A0A645H514"/>
<evidence type="ECO:0008006" key="2">
    <source>
        <dbReference type="Google" id="ProtNLM"/>
    </source>
</evidence>
<evidence type="ECO:0000313" key="1">
    <source>
        <dbReference type="EMBL" id="MPN34107.1"/>
    </source>
</evidence>
<name>A0A645H514_9ZZZZ</name>
<organism evidence="1">
    <name type="scientific">bioreactor metagenome</name>
    <dbReference type="NCBI Taxonomy" id="1076179"/>
    <lineage>
        <taxon>unclassified sequences</taxon>
        <taxon>metagenomes</taxon>
        <taxon>ecological metagenomes</taxon>
    </lineage>
</organism>
<gene>
    <name evidence="1" type="ORF">SDC9_181600</name>
</gene>
<reference evidence="1" key="1">
    <citation type="submission" date="2019-08" db="EMBL/GenBank/DDBJ databases">
        <authorList>
            <person name="Kucharzyk K."/>
            <person name="Murdoch R.W."/>
            <person name="Higgins S."/>
            <person name="Loffler F."/>
        </authorList>
    </citation>
    <scope>NUCLEOTIDE SEQUENCE</scope>
</reference>
<accession>A0A645H514</accession>
<protein>
    <recommendedName>
        <fullName evidence="2">ThuA-like domain-containing protein</fullName>
    </recommendedName>
</protein>
<sequence length="116" mass="13325">MCCWINLNKAPSRSTTLQNASFKKKAELWSPVVHLQLLDASPDIIIFGNTWDMPFHEYPFTDVDSTKKKYTDESGKWWAEITKTTDGRVHVNTYHPGRKGIEYESMVVDGIKDFLG</sequence>
<dbReference type="EMBL" id="VSSQ01086978">
    <property type="protein sequence ID" value="MPN34107.1"/>
    <property type="molecule type" value="Genomic_DNA"/>
</dbReference>
<comment type="caution">
    <text evidence="1">The sequence shown here is derived from an EMBL/GenBank/DDBJ whole genome shotgun (WGS) entry which is preliminary data.</text>
</comment>